<dbReference type="PROSITE" id="PS50086">
    <property type="entry name" value="TBC_RABGAP"/>
    <property type="match status" value="1"/>
</dbReference>
<dbReference type="PANTHER" id="PTHR47219:SF20">
    <property type="entry name" value="TBC1 DOMAIN FAMILY MEMBER 2B"/>
    <property type="match status" value="1"/>
</dbReference>
<dbReference type="Pfam" id="PF00566">
    <property type="entry name" value="RabGAP-TBC"/>
    <property type="match status" value="1"/>
</dbReference>
<evidence type="ECO:0000313" key="3">
    <source>
        <dbReference type="EMBL" id="KAK8510191.1"/>
    </source>
</evidence>
<proteinExistence type="predicted"/>
<evidence type="ECO:0000259" key="2">
    <source>
        <dbReference type="PROSITE" id="PS50086"/>
    </source>
</evidence>
<evidence type="ECO:0000256" key="1">
    <source>
        <dbReference type="SAM" id="MobiDB-lite"/>
    </source>
</evidence>
<comment type="caution">
    <text evidence="3">The sequence shown here is derived from an EMBL/GenBank/DDBJ whole genome shotgun (WGS) entry which is preliminary data.</text>
</comment>
<dbReference type="PANTHER" id="PTHR47219">
    <property type="entry name" value="RAB GTPASE-ACTIVATING PROTEIN 1-LIKE"/>
    <property type="match status" value="1"/>
</dbReference>
<dbReference type="EMBL" id="JBBPBM010000088">
    <property type="protein sequence ID" value="KAK8510191.1"/>
    <property type="molecule type" value="Genomic_DNA"/>
</dbReference>
<reference evidence="3 4" key="1">
    <citation type="journal article" date="2024" name="G3 (Bethesda)">
        <title>Genome assembly of Hibiscus sabdariffa L. provides insights into metabolisms of medicinal natural products.</title>
        <authorList>
            <person name="Kim T."/>
        </authorList>
    </citation>
    <scope>NUCLEOTIDE SEQUENCE [LARGE SCALE GENOMIC DNA]</scope>
    <source>
        <strain evidence="3">TK-2024</strain>
        <tissue evidence="3">Old leaves</tissue>
    </source>
</reference>
<keyword evidence="4" id="KW-1185">Reference proteome</keyword>
<name>A0ABR2BT30_9ROSI</name>
<dbReference type="InterPro" id="IPR035969">
    <property type="entry name" value="Rab-GAP_TBC_sf"/>
</dbReference>
<organism evidence="3 4">
    <name type="scientific">Hibiscus sabdariffa</name>
    <name type="common">roselle</name>
    <dbReference type="NCBI Taxonomy" id="183260"/>
    <lineage>
        <taxon>Eukaryota</taxon>
        <taxon>Viridiplantae</taxon>
        <taxon>Streptophyta</taxon>
        <taxon>Embryophyta</taxon>
        <taxon>Tracheophyta</taxon>
        <taxon>Spermatophyta</taxon>
        <taxon>Magnoliopsida</taxon>
        <taxon>eudicotyledons</taxon>
        <taxon>Gunneridae</taxon>
        <taxon>Pentapetalae</taxon>
        <taxon>rosids</taxon>
        <taxon>malvids</taxon>
        <taxon>Malvales</taxon>
        <taxon>Malvaceae</taxon>
        <taxon>Malvoideae</taxon>
        <taxon>Hibiscus</taxon>
    </lineage>
</organism>
<protein>
    <recommendedName>
        <fullName evidence="2">Rab-GAP TBC domain-containing protein</fullName>
    </recommendedName>
</protein>
<dbReference type="SUPFAM" id="SSF47923">
    <property type="entry name" value="Ypt/Rab-GAP domain of gyp1p"/>
    <property type="match status" value="1"/>
</dbReference>
<dbReference type="Proteomes" id="UP001472677">
    <property type="component" value="Unassembled WGS sequence"/>
</dbReference>
<gene>
    <name evidence="3" type="ORF">V6N12_008065</name>
</gene>
<accession>A0ABR2BT30</accession>
<evidence type="ECO:0000313" key="4">
    <source>
        <dbReference type="Proteomes" id="UP001472677"/>
    </source>
</evidence>
<dbReference type="InterPro" id="IPR000195">
    <property type="entry name" value="Rab-GAP-TBC_dom"/>
</dbReference>
<dbReference type="Gene3D" id="1.10.472.80">
    <property type="entry name" value="Ypt/Rab-GAP domain of gyp1p, domain 3"/>
    <property type="match status" value="1"/>
</dbReference>
<sequence length="206" mass="23318">MIESQVDQLVFEELVRERFPKLVNHLEYLGVQVAWVTGPWFLSIFMNMLPWESVLRVWDVLLYEGNRVMLFRTALALMELYGPALVTTKDAGDAVTLLQSLVGSTFDSSQLVLTACMGYQNVNEKILHDLREKHRTAVIAAVEERSKGLQAWRDSQGLASKLYSFKQDPKSMLVETNKTGRLVDSQTNGDLSRSESGSTNVDDRRC</sequence>
<feature type="domain" description="Rab-GAP TBC" evidence="2">
    <location>
        <begin position="1"/>
        <end position="65"/>
    </location>
</feature>
<feature type="region of interest" description="Disordered" evidence="1">
    <location>
        <begin position="176"/>
        <end position="206"/>
    </location>
</feature>
<feature type="compositionally biased region" description="Polar residues" evidence="1">
    <location>
        <begin position="176"/>
        <end position="200"/>
    </location>
</feature>
<dbReference type="InterPro" id="IPR050302">
    <property type="entry name" value="Rab_GAP_TBC_domain"/>
</dbReference>